<keyword evidence="4" id="KW-0378">Hydrolase</keyword>
<dbReference type="PANTHER" id="PTHR11080:SF2">
    <property type="entry name" value="LD05707P"/>
    <property type="match status" value="1"/>
</dbReference>
<protein>
    <recommendedName>
        <fullName evidence="6">nicotinamidase</fullName>
        <ecNumber evidence="6">3.5.1.19</ecNumber>
    </recommendedName>
    <alternativeName>
        <fullName evidence="7">Nicotinamide deamidase</fullName>
    </alternativeName>
</protein>
<comment type="pathway">
    <text evidence="5">Cofactor biosynthesis; nicotinate biosynthesis; nicotinate from nicotinamide: step 1/1.</text>
</comment>
<dbReference type="InterPro" id="IPR000868">
    <property type="entry name" value="Isochorismatase-like_dom"/>
</dbReference>
<evidence type="ECO:0000256" key="5">
    <source>
        <dbReference type="ARBA" id="ARBA00037900"/>
    </source>
</evidence>
<dbReference type="AlphaFoldDB" id="A0A147INF1"/>
<dbReference type="InterPro" id="IPR052347">
    <property type="entry name" value="Isochorismatase_Nicotinamidase"/>
</dbReference>
<dbReference type="GO" id="GO:0019363">
    <property type="term" value="P:pyridine nucleotide biosynthetic process"/>
    <property type="evidence" value="ECO:0007669"/>
    <property type="project" value="UniProtKB-KW"/>
</dbReference>
<organism evidence="9 10">
    <name type="scientific">Sphingomonas yabuuchiae</name>
    <dbReference type="NCBI Taxonomy" id="172044"/>
    <lineage>
        <taxon>Bacteria</taxon>
        <taxon>Pseudomonadati</taxon>
        <taxon>Pseudomonadota</taxon>
        <taxon>Alphaproteobacteria</taxon>
        <taxon>Sphingomonadales</taxon>
        <taxon>Sphingomonadaceae</taxon>
        <taxon>Sphingomonas</taxon>
    </lineage>
</organism>
<dbReference type="Proteomes" id="UP000073923">
    <property type="component" value="Unassembled WGS sequence"/>
</dbReference>
<dbReference type="OrthoDB" id="9791276at2"/>
<dbReference type="InterPro" id="IPR036380">
    <property type="entry name" value="Isochorismatase-like_sf"/>
</dbReference>
<evidence type="ECO:0000313" key="10">
    <source>
        <dbReference type="Proteomes" id="UP000073923"/>
    </source>
</evidence>
<evidence type="ECO:0000256" key="1">
    <source>
        <dbReference type="ARBA" id="ARBA00006336"/>
    </source>
</evidence>
<evidence type="ECO:0000256" key="2">
    <source>
        <dbReference type="ARBA" id="ARBA00022642"/>
    </source>
</evidence>
<dbReference type="GO" id="GO:0046872">
    <property type="term" value="F:metal ion binding"/>
    <property type="evidence" value="ECO:0007669"/>
    <property type="project" value="UniProtKB-KW"/>
</dbReference>
<dbReference type="EC" id="3.5.1.19" evidence="6"/>
<feature type="domain" description="Isochorismatase-like" evidence="8">
    <location>
        <begin position="17"/>
        <end position="191"/>
    </location>
</feature>
<dbReference type="PATRIC" id="fig|172044.3.peg.3060"/>
<evidence type="ECO:0000259" key="8">
    <source>
        <dbReference type="Pfam" id="PF00857"/>
    </source>
</evidence>
<reference evidence="9 10" key="1">
    <citation type="journal article" date="2016" name="Front. Microbiol.">
        <title>Genomic Resource of Rice Seed Associated Bacteria.</title>
        <authorList>
            <person name="Midha S."/>
            <person name="Bansal K."/>
            <person name="Sharma S."/>
            <person name="Kumar N."/>
            <person name="Patil P.P."/>
            <person name="Chaudhry V."/>
            <person name="Patil P.B."/>
        </authorList>
    </citation>
    <scope>NUCLEOTIDE SEQUENCE [LARGE SCALE GENOMIC DNA]</scope>
    <source>
        <strain evidence="9 10">NS355</strain>
    </source>
</reference>
<name>A0A147INF1_9SPHN</name>
<dbReference type="Pfam" id="PF00857">
    <property type="entry name" value="Isochorismatase"/>
    <property type="match status" value="1"/>
</dbReference>
<comment type="caution">
    <text evidence="9">The sequence shown here is derived from an EMBL/GenBank/DDBJ whole genome shotgun (WGS) entry which is preliminary data.</text>
</comment>
<evidence type="ECO:0000256" key="4">
    <source>
        <dbReference type="ARBA" id="ARBA00022801"/>
    </source>
</evidence>
<keyword evidence="3" id="KW-0479">Metal-binding</keyword>
<gene>
    <name evidence="9" type="ORF">NS355_13570</name>
</gene>
<proteinExistence type="inferred from homology"/>
<evidence type="ECO:0000256" key="7">
    <source>
        <dbReference type="ARBA" id="ARBA00043224"/>
    </source>
</evidence>
<dbReference type="CDD" id="cd01011">
    <property type="entry name" value="nicotinamidase"/>
    <property type="match status" value="1"/>
</dbReference>
<dbReference type="RefSeq" id="WP_058746209.1">
    <property type="nucleotide sequence ID" value="NZ_LDTF01000077.1"/>
</dbReference>
<accession>A0A147INF1</accession>
<dbReference type="GO" id="GO:0008936">
    <property type="term" value="F:nicotinamidase activity"/>
    <property type="evidence" value="ECO:0007669"/>
    <property type="project" value="UniProtKB-EC"/>
</dbReference>
<dbReference type="Gene3D" id="3.40.50.850">
    <property type="entry name" value="Isochorismatase-like"/>
    <property type="match status" value="1"/>
</dbReference>
<evidence type="ECO:0000256" key="3">
    <source>
        <dbReference type="ARBA" id="ARBA00022723"/>
    </source>
</evidence>
<evidence type="ECO:0000313" key="9">
    <source>
        <dbReference type="EMBL" id="KTT96770.1"/>
    </source>
</evidence>
<evidence type="ECO:0000256" key="6">
    <source>
        <dbReference type="ARBA" id="ARBA00039017"/>
    </source>
</evidence>
<dbReference type="EMBL" id="LDTF01000077">
    <property type="protein sequence ID" value="KTT96770.1"/>
    <property type="molecule type" value="Genomic_DNA"/>
</dbReference>
<dbReference type="PANTHER" id="PTHR11080">
    <property type="entry name" value="PYRAZINAMIDASE/NICOTINAMIDASE"/>
    <property type="match status" value="1"/>
</dbReference>
<keyword evidence="2" id="KW-0662">Pyridine nucleotide biosynthesis</keyword>
<dbReference type="SUPFAM" id="SSF52499">
    <property type="entry name" value="Isochorismatase-like hydrolases"/>
    <property type="match status" value="1"/>
</dbReference>
<sequence>MGARPLIEDLAVAETDALIIVDPQIDFCPGGRLAVAGGDEIMAGIDALALRFRLVVITQDWHPQSHSSFASSHSGRRPFDTISMPYGEQVLWPDHCIQGTAGAEFHPDVQGAIDRADLIIRKGCNPRVDSYSAFYENDRTTKTGLAGYLRDKQVRRCVLVGLAYDFCVAWSALDARREGFEAVILKDHTRAIGMPLGSGTTIDEAEARFRAAGVRFV</sequence>
<comment type="similarity">
    <text evidence="1">Belongs to the isochorismatase family.</text>
</comment>